<name>A0A8H6LA99_9LECA</name>
<reference evidence="1 2" key="1">
    <citation type="journal article" date="2020" name="Genomics">
        <title>Complete, high-quality genomes from long-read metagenomic sequencing of two wolf lichen thalli reveals enigmatic genome architecture.</title>
        <authorList>
            <person name="McKenzie S.K."/>
            <person name="Walston R.F."/>
            <person name="Allen J.L."/>
        </authorList>
    </citation>
    <scope>NUCLEOTIDE SEQUENCE [LARGE SCALE GENOMIC DNA]</scope>
    <source>
        <strain evidence="1">WasteWater2</strain>
    </source>
</reference>
<proteinExistence type="predicted"/>
<sequence length="359" mass="39814">MLSVDKMSLRSLCTTVNTPRLDPTPFIKPTISTLPPSFNRSPNNHLTANHTMSITPTGSTNPIGTLSSLPPELRDQIYDHVLDGSYVVFWTSHHNDGHASPDGVNPTVSADLAILHVSKALGAEARARLFSNATIFAYLIRFDGHDRLSRPPPKGATEKMTNVEFVIDTGAPLEGESVGMIEDEVEFYGRSAWGADMNPVSMDDGKVRRPPTVYRPATMDPRCEASVDHFTGTEIERNDLLVTFRDFDENFHLFTATRFFQTLKECVGFRTVTVGLEWWQRDGWVANTTAVAEMVEGLRVELEQCWGPCVVSDVFDQYTETTAGPDMKLCFAFELAFQPRKYRGENLKAGAVGVMKGGD</sequence>
<accession>A0A8H6LA99</accession>
<evidence type="ECO:0000313" key="1">
    <source>
        <dbReference type="EMBL" id="KAF6241347.1"/>
    </source>
</evidence>
<dbReference type="RefSeq" id="XP_037170587.1">
    <property type="nucleotide sequence ID" value="XM_037302008.1"/>
</dbReference>
<dbReference type="AlphaFoldDB" id="A0A8H6LA99"/>
<dbReference type="GeneID" id="59281737"/>
<protein>
    <submittedName>
        <fullName evidence="1">Uncharacterized protein</fullName>
    </submittedName>
</protein>
<keyword evidence="2" id="KW-1185">Reference proteome</keyword>
<organism evidence="1 2">
    <name type="scientific">Letharia columbiana</name>
    <dbReference type="NCBI Taxonomy" id="112416"/>
    <lineage>
        <taxon>Eukaryota</taxon>
        <taxon>Fungi</taxon>
        <taxon>Dikarya</taxon>
        <taxon>Ascomycota</taxon>
        <taxon>Pezizomycotina</taxon>
        <taxon>Lecanoromycetes</taxon>
        <taxon>OSLEUM clade</taxon>
        <taxon>Lecanoromycetidae</taxon>
        <taxon>Lecanorales</taxon>
        <taxon>Lecanorineae</taxon>
        <taxon>Parmeliaceae</taxon>
        <taxon>Letharia</taxon>
    </lineage>
</organism>
<dbReference type="OrthoDB" id="5342306at2759"/>
<dbReference type="Proteomes" id="UP000578531">
    <property type="component" value="Unassembled WGS sequence"/>
</dbReference>
<comment type="caution">
    <text evidence="1">The sequence shown here is derived from an EMBL/GenBank/DDBJ whole genome shotgun (WGS) entry which is preliminary data.</text>
</comment>
<evidence type="ECO:0000313" key="2">
    <source>
        <dbReference type="Proteomes" id="UP000578531"/>
    </source>
</evidence>
<dbReference type="EMBL" id="JACCJC010000001">
    <property type="protein sequence ID" value="KAF6241347.1"/>
    <property type="molecule type" value="Genomic_DNA"/>
</dbReference>
<gene>
    <name evidence="1" type="ORF">HO173_000057</name>
</gene>